<proteinExistence type="predicted"/>
<evidence type="ECO:0000313" key="3">
    <source>
        <dbReference type="Proteomes" id="UP000265520"/>
    </source>
</evidence>
<sequence>GGGQRRSHRPTPELRRSPPFRRPELRHKPPPAAVSVAGAPPWTATGGGR</sequence>
<protein>
    <submittedName>
        <fullName evidence="2">Uncharacterized protein</fullName>
    </submittedName>
</protein>
<organism evidence="2 3">
    <name type="scientific">Trifolium medium</name>
    <dbReference type="NCBI Taxonomy" id="97028"/>
    <lineage>
        <taxon>Eukaryota</taxon>
        <taxon>Viridiplantae</taxon>
        <taxon>Streptophyta</taxon>
        <taxon>Embryophyta</taxon>
        <taxon>Tracheophyta</taxon>
        <taxon>Spermatophyta</taxon>
        <taxon>Magnoliopsida</taxon>
        <taxon>eudicotyledons</taxon>
        <taxon>Gunneridae</taxon>
        <taxon>Pentapetalae</taxon>
        <taxon>rosids</taxon>
        <taxon>fabids</taxon>
        <taxon>Fabales</taxon>
        <taxon>Fabaceae</taxon>
        <taxon>Papilionoideae</taxon>
        <taxon>50 kb inversion clade</taxon>
        <taxon>NPAAA clade</taxon>
        <taxon>Hologalegina</taxon>
        <taxon>IRL clade</taxon>
        <taxon>Trifolieae</taxon>
        <taxon>Trifolium</taxon>
    </lineage>
</organism>
<feature type="compositionally biased region" description="Low complexity" evidence="1">
    <location>
        <begin position="33"/>
        <end position="49"/>
    </location>
</feature>
<dbReference type="Proteomes" id="UP000265520">
    <property type="component" value="Unassembled WGS sequence"/>
</dbReference>
<accession>A0A392TJM1</accession>
<evidence type="ECO:0000256" key="1">
    <source>
        <dbReference type="SAM" id="MobiDB-lite"/>
    </source>
</evidence>
<reference evidence="2 3" key="1">
    <citation type="journal article" date="2018" name="Front. Plant Sci.">
        <title>Red Clover (Trifolium pratense) and Zigzag Clover (T. medium) - A Picture of Genomic Similarities and Differences.</title>
        <authorList>
            <person name="Dluhosova J."/>
            <person name="Istvanek J."/>
            <person name="Nedelnik J."/>
            <person name="Repkova J."/>
        </authorList>
    </citation>
    <scope>NUCLEOTIDE SEQUENCE [LARGE SCALE GENOMIC DNA]</scope>
    <source>
        <strain evidence="3">cv. 10/8</strain>
        <tissue evidence="2">Leaf</tissue>
    </source>
</reference>
<name>A0A392TJM1_9FABA</name>
<evidence type="ECO:0000313" key="2">
    <source>
        <dbReference type="EMBL" id="MCI60326.1"/>
    </source>
</evidence>
<comment type="caution">
    <text evidence="2">The sequence shown here is derived from an EMBL/GenBank/DDBJ whole genome shotgun (WGS) entry which is preliminary data.</text>
</comment>
<feature type="non-terminal residue" evidence="2">
    <location>
        <position position="1"/>
    </location>
</feature>
<dbReference type="AlphaFoldDB" id="A0A392TJM1"/>
<dbReference type="EMBL" id="LXQA010579475">
    <property type="protein sequence ID" value="MCI60326.1"/>
    <property type="molecule type" value="Genomic_DNA"/>
</dbReference>
<keyword evidence="3" id="KW-1185">Reference proteome</keyword>
<feature type="compositionally biased region" description="Basic and acidic residues" evidence="1">
    <location>
        <begin position="10"/>
        <end position="27"/>
    </location>
</feature>
<feature type="region of interest" description="Disordered" evidence="1">
    <location>
        <begin position="1"/>
        <end position="49"/>
    </location>
</feature>